<evidence type="ECO:0000313" key="2">
    <source>
        <dbReference type="Proteomes" id="UP001279410"/>
    </source>
</evidence>
<dbReference type="EMBL" id="BRZM01000060">
    <property type="protein sequence ID" value="GLD63258.1"/>
    <property type="molecule type" value="Genomic_DNA"/>
</dbReference>
<keyword evidence="2" id="KW-1185">Reference proteome</keyword>
<name>A0AAD3RBT1_LATJO</name>
<evidence type="ECO:0000313" key="1">
    <source>
        <dbReference type="EMBL" id="GLD63258.1"/>
    </source>
</evidence>
<proteinExistence type="predicted"/>
<dbReference type="AlphaFoldDB" id="A0AAD3RBT1"/>
<organism evidence="1 2">
    <name type="scientific">Lates japonicus</name>
    <name type="common">Japanese lates</name>
    <dbReference type="NCBI Taxonomy" id="270547"/>
    <lineage>
        <taxon>Eukaryota</taxon>
        <taxon>Metazoa</taxon>
        <taxon>Chordata</taxon>
        <taxon>Craniata</taxon>
        <taxon>Vertebrata</taxon>
        <taxon>Euteleostomi</taxon>
        <taxon>Actinopterygii</taxon>
        <taxon>Neopterygii</taxon>
        <taxon>Teleostei</taxon>
        <taxon>Neoteleostei</taxon>
        <taxon>Acanthomorphata</taxon>
        <taxon>Carangaria</taxon>
        <taxon>Carangaria incertae sedis</taxon>
        <taxon>Centropomidae</taxon>
        <taxon>Lates</taxon>
    </lineage>
</organism>
<reference evidence="1" key="1">
    <citation type="submission" date="2022-08" db="EMBL/GenBank/DDBJ databases">
        <title>Genome sequencing of akame (Lates japonicus).</title>
        <authorList>
            <person name="Hashiguchi Y."/>
            <person name="Takahashi H."/>
        </authorList>
    </citation>
    <scope>NUCLEOTIDE SEQUENCE</scope>
    <source>
        <strain evidence="1">Kochi</strain>
    </source>
</reference>
<sequence>MAVSRGGIAFWVGCVRSHGRRQPIRKQSWTLSQAVDWLWIRQARPLSSASWALAPPNSLRYQNIKQPVLSHPFHNASQPQRGGYYEEDWEESVTRVCWKYRAKSRILTHLLEILCSVNNKLDTQFHASPEFSFPNHVVSTQ</sequence>
<accession>A0AAD3RBT1</accession>
<protein>
    <submittedName>
        <fullName evidence="1">Uncharacterized protein</fullName>
    </submittedName>
</protein>
<comment type="caution">
    <text evidence="1">The sequence shown here is derived from an EMBL/GenBank/DDBJ whole genome shotgun (WGS) entry which is preliminary data.</text>
</comment>
<gene>
    <name evidence="1" type="ORF">AKAME5_001489400</name>
</gene>
<dbReference type="Proteomes" id="UP001279410">
    <property type="component" value="Unassembled WGS sequence"/>
</dbReference>